<evidence type="ECO:0000256" key="6">
    <source>
        <dbReference type="ARBA" id="ARBA00022848"/>
    </source>
</evidence>
<dbReference type="InterPro" id="IPR008071">
    <property type="entry name" value="Cyt_P450_E_grp-I_CYP2J-like"/>
</dbReference>
<evidence type="ECO:0000256" key="7">
    <source>
        <dbReference type="ARBA" id="ARBA00023002"/>
    </source>
</evidence>
<evidence type="ECO:0000256" key="4">
    <source>
        <dbReference type="ARBA" id="ARBA00022723"/>
    </source>
</evidence>
<dbReference type="SUPFAM" id="SSF48264">
    <property type="entry name" value="Cytochrome P450"/>
    <property type="match status" value="1"/>
</dbReference>
<dbReference type="GO" id="GO:0016712">
    <property type="term" value="F:oxidoreductase activity, acting on paired donors, with incorporation or reduction of molecular oxygen, reduced flavin or flavoprotein as one donor, and incorporation of one atom of oxygen"/>
    <property type="evidence" value="ECO:0007669"/>
    <property type="project" value="InterPro"/>
</dbReference>
<proteinExistence type="inferred from homology"/>
<dbReference type="InterPro" id="IPR036396">
    <property type="entry name" value="Cyt_P450_sf"/>
</dbReference>
<evidence type="ECO:0000256" key="3">
    <source>
        <dbReference type="ARBA" id="ARBA00010617"/>
    </source>
</evidence>
<name>A6JRJ3_RAT</name>
<dbReference type="Proteomes" id="UP000234681">
    <property type="component" value="Chromosome 5"/>
</dbReference>
<comment type="subcellular location">
    <subcellularLocation>
        <location evidence="2">Endoplasmic reticulum membrane</location>
    </subcellularLocation>
    <subcellularLocation>
        <location evidence="1">Microsome membrane</location>
    </subcellularLocation>
</comment>
<gene>
    <name evidence="12" type="ORF">rCG_63330</name>
</gene>
<feature type="transmembrane region" description="Helical" evidence="11">
    <location>
        <begin position="12"/>
        <end position="35"/>
    </location>
</feature>
<evidence type="ECO:0000256" key="1">
    <source>
        <dbReference type="ARBA" id="ARBA00004524"/>
    </source>
</evidence>
<keyword evidence="11" id="KW-1133">Transmembrane helix</keyword>
<dbReference type="GO" id="GO:0005506">
    <property type="term" value="F:iron ion binding"/>
    <property type="evidence" value="ECO:0007669"/>
    <property type="project" value="InterPro"/>
</dbReference>
<dbReference type="PANTHER" id="PTHR24300:SF177">
    <property type="entry name" value="CYTOCHROME P450 2J2"/>
    <property type="match status" value="1"/>
</dbReference>
<keyword evidence="5" id="KW-0256">Endoplasmic reticulum</keyword>
<keyword evidence="8" id="KW-0408">Iron</keyword>
<keyword evidence="11" id="KW-0812">Transmembrane</keyword>
<dbReference type="PRINTS" id="PR01688">
    <property type="entry name" value="EP450ICYP2J"/>
</dbReference>
<evidence type="ECO:0000256" key="2">
    <source>
        <dbReference type="ARBA" id="ARBA00004586"/>
    </source>
</evidence>
<dbReference type="Gene3D" id="1.10.630.10">
    <property type="entry name" value="Cytochrome P450"/>
    <property type="match status" value="1"/>
</dbReference>
<comment type="similarity">
    <text evidence="3">Belongs to the cytochrome P450 family.</text>
</comment>
<dbReference type="PANTHER" id="PTHR24300">
    <property type="entry name" value="CYTOCHROME P450 508A4-RELATED"/>
    <property type="match status" value="1"/>
</dbReference>
<keyword evidence="7" id="KW-0560">Oxidoreductase</keyword>
<keyword evidence="4" id="KW-0479">Metal-binding</keyword>
<keyword evidence="10 11" id="KW-0472">Membrane</keyword>
<organism evidence="12 13">
    <name type="scientific">Rattus norvegicus</name>
    <name type="common">Rat</name>
    <dbReference type="NCBI Taxonomy" id="10116"/>
    <lineage>
        <taxon>Eukaryota</taxon>
        <taxon>Metazoa</taxon>
        <taxon>Chordata</taxon>
        <taxon>Craniata</taxon>
        <taxon>Vertebrata</taxon>
        <taxon>Euteleostomi</taxon>
        <taxon>Mammalia</taxon>
        <taxon>Eutheria</taxon>
        <taxon>Euarchontoglires</taxon>
        <taxon>Glires</taxon>
        <taxon>Rodentia</taxon>
        <taxon>Myomorpha</taxon>
        <taxon>Muroidea</taxon>
        <taxon>Muridae</taxon>
        <taxon>Murinae</taxon>
        <taxon>Rattus</taxon>
    </lineage>
</organism>
<keyword evidence="6" id="KW-0492">Microsome</keyword>
<evidence type="ECO:0000256" key="11">
    <source>
        <dbReference type="SAM" id="Phobius"/>
    </source>
</evidence>
<dbReference type="InterPro" id="IPR050182">
    <property type="entry name" value="Cytochrome_P450_fam2"/>
</dbReference>
<evidence type="ECO:0000256" key="8">
    <source>
        <dbReference type="ARBA" id="ARBA00023004"/>
    </source>
</evidence>
<reference evidence="13" key="1">
    <citation type="submission" date="2005-09" db="EMBL/GenBank/DDBJ databases">
        <authorList>
            <person name="Mural R.J."/>
            <person name="Li P.W."/>
            <person name="Adams M.D."/>
            <person name="Amanatides P.G."/>
            <person name="Baden-Tillson H."/>
            <person name="Barnstead M."/>
            <person name="Chin S.H."/>
            <person name="Dew I."/>
            <person name="Evans C.A."/>
            <person name="Ferriera S."/>
            <person name="Flanigan M."/>
            <person name="Fosler C."/>
            <person name="Glodek A."/>
            <person name="Gu Z."/>
            <person name="Holt R.A."/>
            <person name="Jennings D."/>
            <person name="Kraft C.L."/>
            <person name="Lu F."/>
            <person name="Nguyen T."/>
            <person name="Nusskern D.R."/>
            <person name="Pfannkoch C.M."/>
            <person name="Sitter C."/>
            <person name="Sutton G.G."/>
            <person name="Venter J.C."/>
            <person name="Wang Z."/>
            <person name="Woodage T."/>
            <person name="Zheng X.H."/>
            <person name="Zhong F."/>
        </authorList>
    </citation>
    <scope>NUCLEOTIDE SEQUENCE [LARGE SCALE GENOMIC DNA]</scope>
    <source>
        <strain>BN</strain>
        <strain evidence="13">Sprague-Dawley</strain>
    </source>
</reference>
<keyword evidence="9" id="KW-0503">Monooxygenase</keyword>
<evidence type="ECO:0000313" key="12">
    <source>
        <dbReference type="EMBL" id="EDL97785.1"/>
    </source>
</evidence>
<dbReference type="Pfam" id="PF00067">
    <property type="entry name" value="p450"/>
    <property type="match status" value="1"/>
</dbReference>
<evidence type="ECO:0000256" key="5">
    <source>
        <dbReference type="ARBA" id="ARBA00022824"/>
    </source>
</evidence>
<dbReference type="InterPro" id="IPR001128">
    <property type="entry name" value="Cyt_P450"/>
</dbReference>
<dbReference type="GO" id="GO:0020037">
    <property type="term" value="F:heme binding"/>
    <property type="evidence" value="ECO:0007669"/>
    <property type="project" value="InterPro"/>
</dbReference>
<dbReference type="EMBL" id="CH473998">
    <property type="protein sequence ID" value="EDL97785.1"/>
    <property type="molecule type" value="Genomic_DNA"/>
</dbReference>
<protein>
    <submittedName>
        <fullName evidence="12">RCG63330</fullName>
    </submittedName>
</protein>
<evidence type="ECO:0000313" key="13">
    <source>
        <dbReference type="Proteomes" id="UP000234681"/>
    </source>
</evidence>
<dbReference type="AlphaFoldDB" id="A6JRJ3"/>
<dbReference type="GO" id="GO:0005789">
    <property type="term" value="C:endoplasmic reticulum membrane"/>
    <property type="evidence" value="ECO:0007669"/>
    <property type="project" value="UniProtKB-SubCell"/>
</dbReference>
<accession>A6JRJ3</accession>
<evidence type="ECO:0000256" key="9">
    <source>
        <dbReference type="ARBA" id="ARBA00023033"/>
    </source>
</evidence>
<evidence type="ECO:0000256" key="10">
    <source>
        <dbReference type="ARBA" id="ARBA00023136"/>
    </source>
</evidence>
<sequence length="162" mass="18576">MITSLSSLVTSSWAALLLRTLLLAAVTFLFLAGILRRHRPKDYQPGPWRLPFVGNFFQIDFEQSHLVLQKFAKKYGNVFSLELDRPSVVVVTGQPLIKTKMFTHLEQNFANHFVTSVRKRAIGNNGLITSNGQTWKEKRRFALMTLKNFGLGKKSLEQRMHE</sequence>